<dbReference type="AlphaFoldDB" id="A0A976MAB9"/>
<protein>
    <submittedName>
        <fullName evidence="1">Uncharacterized protein</fullName>
    </submittedName>
</protein>
<organism evidence="1 2">
    <name type="scientific">Theileria orientalis</name>
    <dbReference type="NCBI Taxonomy" id="68886"/>
    <lineage>
        <taxon>Eukaryota</taxon>
        <taxon>Sar</taxon>
        <taxon>Alveolata</taxon>
        <taxon>Apicomplexa</taxon>
        <taxon>Aconoidasida</taxon>
        <taxon>Piroplasmida</taxon>
        <taxon>Theileriidae</taxon>
        <taxon>Theileria</taxon>
    </lineage>
</organism>
<gene>
    <name evidence="1" type="ORF">MACJ_001151</name>
</gene>
<dbReference type="Proteomes" id="UP000244803">
    <property type="component" value="Chromosome 2"/>
</dbReference>
<name>A0A976MAB9_THEOR</name>
<proteinExistence type="predicted"/>
<reference evidence="1" key="1">
    <citation type="submission" date="2022-07" db="EMBL/GenBank/DDBJ databases">
        <title>Evaluation of T. orientalis genome assembly methods using nanopore sequencing and analysis of variation between genomes.</title>
        <authorList>
            <person name="Yam J."/>
            <person name="Micallef M.L."/>
            <person name="Liu M."/>
            <person name="Djordjevic S.P."/>
            <person name="Bogema D.R."/>
            <person name="Jenkins C."/>
        </authorList>
    </citation>
    <scope>NUCLEOTIDE SEQUENCE</scope>
    <source>
        <strain evidence="1">Fish Creek</strain>
    </source>
</reference>
<accession>A0A976MAB9</accession>
<evidence type="ECO:0000313" key="2">
    <source>
        <dbReference type="Proteomes" id="UP000244803"/>
    </source>
</evidence>
<sequence>MMIRPTLSRVGNKIRFNGVQKRSFASVYSGKDISSKDLEKKDPNWAIEETNFCLGKVTEMIFKDTDDLARRTLQIMDSQLSRMHTRLRDGTCVPYMTLSLHQVVDRPIPNHVFVEQPLLKWTWDEAYDEAYEDM</sequence>
<dbReference type="OrthoDB" id="430536at2759"/>
<evidence type="ECO:0000313" key="1">
    <source>
        <dbReference type="EMBL" id="UKJ90220.1"/>
    </source>
</evidence>
<dbReference type="EMBL" id="CP056068">
    <property type="protein sequence ID" value="UKJ90220.1"/>
    <property type="molecule type" value="Genomic_DNA"/>
</dbReference>